<evidence type="ECO:0000313" key="3">
    <source>
        <dbReference type="Proteomes" id="UP001519308"/>
    </source>
</evidence>
<proteinExistence type="predicted"/>
<protein>
    <submittedName>
        <fullName evidence="2">Thiamine kinase-like enzyme</fullName>
    </submittedName>
</protein>
<name>A0ABS4K5J9_9CLOT</name>
<keyword evidence="3" id="KW-1185">Reference proteome</keyword>
<evidence type="ECO:0000313" key="2">
    <source>
        <dbReference type="EMBL" id="MBP2023052.1"/>
    </source>
</evidence>
<dbReference type="Gene3D" id="3.90.1200.10">
    <property type="match status" value="1"/>
</dbReference>
<dbReference type="Pfam" id="PF01636">
    <property type="entry name" value="APH"/>
    <property type="match status" value="1"/>
</dbReference>
<dbReference type="SUPFAM" id="SSF56112">
    <property type="entry name" value="Protein kinase-like (PK-like)"/>
    <property type="match status" value="1"/>
</dbReference>
<evidence type="ECO:0000259" key="1">
    <source>
        <dbReference type="Pfam" id="PF01636"/>
    </source>
</evidence>
<sequence>MRGLYTEKITGKNKIDMLKSILAKIKPETTEKLSMEQFHDDGEGVDRVYNVYKIISGEEIYILKKSEDNEIEVYEKFLLNKKLPVPKLEGWTCVDNTKWILIEYIEGQDLRNFNEGMAHGCAESLAKIFNTYWQESGFQENKLDNRFERYWTRINKRAQCLKNEPKLSSAYRVFLDRQLVCPRTVCNGDFLQFNAIENKGSIILIDWAFAGVMPYSLDIARLISHGSEQFFPFPFYMTDEYRKIFVKGVYERLINKPNYKQFIWDVILSCLNECIEFIERELNNEAIERDEGFDYYYKNAEALADIILRGKEQVNVP</sequence>
<dbReference type="EMBL" id="JAGGLL010000022">
    <property type="protein sequence ID" value="MBP2023052.1"/>
    <property type="molecule type" value="Genomic_DNA"/>
</dbReference>
<reference evidence="2 3" key="1">
    <citation type="submission" date="2021-03" db="EMBL/GenBank/DDBJ databases">
        <title>Genomic Encyclopedia of Type Strains, Phase IV (KMG-IV): sequencing the most valuable type-strain genomes for metagenomic binning, comparative biology and taxonomic classification.</title>
        <authorList>
            <person name="Goeker M."/>
        </authorList>
    </citation>
    <scope>NUCLEOTIDE SEQUENCE [LARGE SCALE GENOMIC DNA]</scope>
    <source>
        <strain evidence="2 3">DSM 28650</strain>
    </source>
</reference>
<organism evidence="2 3">
    <name type="scientific">Clostridium punense</name>
    <dbReference type="NCBI Taxonomy" id="1054297"/>
    <lineage>
        <taxon>Bacteria</taxon>
        <taxon>Bacillati</taxon>
        <taxon>Bacillota</taxon>
        <taxon>Clostridia</taxon>
        <taxon>Eubacteriales</taxon>
        <taxon>Clostridiaceae</taxon>
        <taxon>Clostridium</taxon>
    </lineage>
</organism>
<dbReference type="Proteomes" id="UP001519308">
    <property type="component" value="Unassembled WGS sequence"/>
</dbReference>
<gene>
    <name evidence="2" type="ORF">J2Z44_002877</name>
</gene>
<accession>A0ABS4K5J9</accession>
<feature type="domain" description="Aminoglycoside phosphotransferase" evidence="1">
    <location>
        <begin position="80"/>
        <end position="230"/>
    </location>
</feature>
<dbReference type="InterPro" id="IPR002575">
    <property type="entry name" value="Aminoglycoside_PTrfase"/>
</dbReference>
<dbReference type="InterPro" id="IPR011009">
    <property type="entry name" value="Kinase-like_dom_sf"/>
</dbReference>
<dbReference type="RefSeq" id="WP_021282344.1">
    <property type="nucleotide sequence ID" value="NZ_JAGGLL010000022.1"/>
</dbReference>
<comment type="caution">
    <text evidence="2">The sequence shown here is derived from an EMBL/GenBank/DDBJ whole genome shotgun (WGS) entry which is preliminary data.</text>
</comment>